<dbReference type="InterPro" id="IPR000073">
    <property type="entry name" value="AB_hydrolase_1"/>
</dbReference>
<keyword evidence="7" id="KW-1185">Reference proteome</keyword>
<evidence type="ECO:0000313" key="7">
    <source>
        <dbReference type="Proteomes" id="UP000000600"/>
    </source>
</evidence>
<dbReference type="GO" id="GO:0047372">
    <property type="term" value="F:monoacylglycerol lipase activity"/>
    <property type="evidence" value="ECO:0000318"/>
    <property type="project" value="GO_Central"/>
</dbReference>
<organism evidence="6 7">
    <name type="scientific">Paramecium tetraurelia</name>
    <dbReference type="NCBI Taxonomy" id="5888"/>
    <lineage>
        <taxon>Eukaryota</taxon>
        <taxon>Sar</taxon>
        <taxon>Alveolata</taxon>
        <taxon>Ciliophora</taxon>
        <taxon>Intramacronucleata</taxon>
        <taxon>Oligohymenophorea</taxon>
        <taxon>Peniculida</taxon>
        <taxon>Parameciidae</taxon>
        <taxon>Paramecium</taxon>
    </lineage>
</organism>
<evidence type="ECO:0000256" key="3">
    <source>
        <dbReference type="ARBA" id="ARBA00022801"/>
    </source>
</evidence>
<dbReference type="GO" id="GO:0006629">
    <property type="term" value="P:lipid metabolic process"/>
    <property type="evidence" value="ECO:0000318"/>
    <property type="project" value="GO_Central"/>
</dbReference>
<dbReference type="PROSITE" id="PS01133">
    <property type="entry name" value="UPF0017"/>
    <property type="match status" value="1"/>
</dbReference>
<dbReference type="OrthoDB" id="247542at2759"/>
<accession>A0DEM3</accession>
<dbReference type="OMA" id="KIPMLCI"/>
<evidence type="ECO:0000259" key="5">
    <source>
        <dbReference type="Pfam" id="PF00561"/>
    </source>
</evidence>
<dbReference type="InParanoid" id="A0DEM3"/>
<dbReference type="eggNOG" id="KOG1838">
    <property type="taxonomic scope" value="Eukaryota"/>
</dbReference>
<evidence type="ECO:0000256" key="2">
    <source>
        <dbReference type="ARBA" id="ARBA00022487"/>
    </source>
</evidence>
<dbReference type="InterPro" id="IPR050960">
    <property type="entry name" value="AB_hydrolase_4_sf"/>
</dbReference>
<dbReference type="GO" id="GO:0034338">
    <property type="term" value="F:short-chain carboxylesterase activity"/>
    <property type="evidence" value="ECO:0000318"/>
    <property type="project" value="GO_Central"/>
</dbReference>
<dbReference type="ESTHER" id="parte-a0dem3">
    <property type="family name" value="abh_upf0017"/>
</dbReference>
<comment type="similarity">
    <text evidence="1">Belongs to the AB hydrolase superfamily. AB hydrolase 4 family.</text>
</comment>
<dbReference type="InterPro" id="IPR012020">
    <property type="entry name" value="ABHD4"/>
</dbReference>
<name>A0DEM3_PARTE</name>
<feature type="active site" description="Charge relay system" evidence="4">
    <location>
        <position position="339"/>
    </location>
</feature>
<proteinExistence type="inferred from homology"/>
<dbReference type="Gene3D" id="3.40.50.1820">
    <property type="entry name" value="alpha/beta hydrolase"/>
    <property type="match status" value="1"/>
</dbReference>
<sequence>MKVGIIGGISSYLSYLVWNNYNSNQVELYSLNNELQNEIVKNCPSLTSYRPPAFYCGFLHTVIPTISRPKEKHISFFEKLGDTGISVDFVDKGQSINSNQPLLLIIPGLTGKVQNGQAYVNSLITQAHQYGFNNIGIYTYRMLSKDADFHFVPPFQDYGIDFQGADKEYFRDDVVTGQTTRIDLPADLHYTLKYIKDKYKFKQILAIGCSYGGVQLGNYLGRFQEHSYIDAGVTVCSPHNITDCESNISTIMDFTMTYILRRGLNINRHLFDDQKNYPQQWKPSISKAMNSLFVHQFDRYYTSQIYGYKSEVEYYKHFSSSDRFSHIKIPMLCIASKDDYAVNIKALSLDKLLSNKQTIVCLAQCGGHIGFLEGLNADSTWFPKPALEFLRHFSKEQKIEFKAI</sequence>
<dbReference type="PANTHER" id="PTHR10794:SF63">
    <property type="entry name" value="ALPHA_BETA HYDROLASE 1, ISOFORM A"/>
    <property type="match status" value="1"/>
</dbReference>
<dbReference type="AlphaFoldDB" id="A0DEM3"/>
<evidence type="ECO:0000256" key="1">
    <source>
        <dbReference type="ARBA" id="ARBA00010884"/>
    </source>
</evidence>
<evidence type="ECO:0000256" key="4">
    <source>
        <dbReference type="PIRSR" id="PIRSR005211-1"/>
    </source>
</evidence>
<reference evidence="6 7" key="1">
    <citation type="journal article" date="2006" name="Nature">
        <title>Global trends of whole-genome duplications revealed by the ciliate Paramecium tetraurelia.</title>
        <authorList>
            <consortium name="Genoscope"/>
            <person name="Aury J.-M."/>
            <person name="Jaillon O."/>
            <person name="Duret L."/>
            <person name="Noel B."/>
            <person name="Jubin C."/>
            <person name="Porcel B.M."/>
            <person name="Segurens B."/>
            <person name="Daubin V."/>
            <person name="Anthouard V."/>
            <person name="Aiach N."/>
            <person name="Arnaiz O."/>
            <person name="Billaut A."/>
            <person name="Beisson J."/>
            <person name="Blanc I."/>
            <person name="Bouhouche K."/>
            <person name="Camara F."/>
            <person name="Duharcourt S."/>
            <person name="Guigo R."/>
            <person name="Gogendeau D."/>
            <person name="Katinka M."/>
            <person name="Keller A.-M."/>
            <person name="Kissmehl R."/>
            <person name="Klotz C."/>
            <person name="Koll F."/>
            <person name="Le Moue A."/>
            <person name="Lepere C."/>
            <person name="Malinsky S."/>
            <person name="Nowacki M."/>
            <person name="Nowak J.K."/>
            <person name="Plattner H."/>
            <person name="Poulain J."/>
            <person name="Ruiz F."/>
            <person name="Serrano V."/>
            <person name="Zagulski M."/>
            <person name="Dessen P."/>
            <person name="Betermier M."/>
            <person name="Weissenbach J."/>
            <person name="Scarpelli C."/>
            <person name="Schachter V."/>
            <person name="Sperling L."/>
            <person name="Meyer E."/>
            <person name="Cohen J."/>
            <person name="Wincker P."/>
        </authorList>
    </citation>
    <scope>NUCLEOTIDE SEQUENCE [LARGE SCALE GENOMIC DNA]</scope>
    <source>
        <strain evidence="6 7">Stock d4-2</strain>
    </source>
</reference>
<feature type="active site" description="Charge relay system" evidence="4">
    <location>
        <position position="368"/>
    </location>
</feature>
<dbReference type="PIRSF" id="PIRSF005211">
    <property type="entry name" value="Ab_hydro_YheT"/>
    <property type="match status" value="1"/>
</dbReference>
<feature type="active site" description="Charge relay system" evidence="4">
    <location>
        <position position="210"/>
    </location>
</feature>
<dbReference type="Pfam" id="PF00561">
    <property type="entry name" value="Abhydrolase_1"/>
    <property type="match status" value="1"/>
</dbReference>
<dbReference type="PANTHER" id="PTHR10794">
    <property type="entry name" value="ABHYDROLASE DOMAIN-CONTAINING PROTEIN"/>
    <property type="match status" value="1"/>
</dbReference>
<dbReference type="InterPro" id="IPR029058">
    <property type="entry name" value="AB_hydrolase_fold"/>
</dbReference>
<evidence type="ECO:0000313" key="6">
    <source>
        <dbReference type="EMBL" id="CAK81490.1"/>
    </source>
</evidence>
<dbReference type="SUPFAM" id="SSF53474">
    <property type="entry name" value="alpha/beta-Hydrolases"/>
    <property type="match status" value="1"/>
</dbReference>
<feature type="domain" description="AB hydrolase-1" evidence="5">
    <location>
        <begin position="190"/>
        <end position="374"/>
    </location>
</feature>
<dbReference type="FunFam" id="3.40.50.1820:FF:000667">
    <property type="entry name" value="Predicted protein"/>
    <property type="match status" value="1"/>
</dbReference>
<dbReference type="InterPro" id="IPR000952">
    <property type="entry name" value="AB_hydrolase_4_CS"/>
</dbReference>
<keyword evidence="3" id="KW-0378">Hydrolase</keyword>
<dbReference type="RefSeq" id="XP_001448887.1">
    <property type="nucleotide sequence ID" value="XM_001448850.1"/>
</dbReference>
<keyword evidence="2" id="KW-0719">Serine esterase</keyword>
<protein>
    <recommendedName>
        <fullName evidence="5">AB hydrolase-1 domain-containing protein</fullName>
    </recommendedName>
</protein>
<gene>
    <name evidence="6" type="ORF">GSPATT00016316001</name>
</gene>
<dbReference type="GeneID" id="5034672"/>
<dbReference type="STRING" id="5888.A0DEM3"/>
<dbReference type="KEGG" id="ptm:GSPATT00016316001"/>
<dbReference type="HOGENOM" id="CLU_682343_0_0_1"/>
<dbReference type="Proteomes" id="UP000000600">
    <property type="component" value="Unassembled WGS sequence"/>
</dbReference>
<dbReference type="EMBL" id="CT868407">
    <property type="protein sequence ID" value="CAK81490.1"/>
    <property type="molecule type" value="Genomic_DNA"/>
</dbReference>